<sequence length="291" mass="31891">MVSLSLVLPLLFASSTQGFLWGCCNYSPAAYYVQPSGYYQPSVSYAYQPPTTYYMKVPIYAKISNLPSYPTPYAQPSTYAQPGGSYPSSYGGASSSYSSVDMSHLYVQPGVDPNQLTNVVIYDRPTNNYVTAPRVQQTYQPPQQTYQAPQQGIAQPPQDSYDPFPRYENKAVIKTETSNYSPVESTQQEEIYKIKSEQTGPYQPAVATEAPYQPAVVTEAPYRPAVVTEAPYQPAVVTEAPYRPAVVTEAPYRPAVVTEAPYQPAVAPAASYTPSSSVNNAPGTNEPYKKI</sequence>
<keyword evidence="2" id="KW-0732">Signal</keyword>
<keyword evidence="3" id="KW-1185">Reference proteome</keyword>
<dbReference type="Proteomes" id="UP000046392">
    <property type="component" value="Unplaced"/>
</dbReference>
<organism evidence="3 4">
    <name type="scientific">Strongyloides papillosus</name>
    <name type="common">Intestinal threadworm</name>
    <dbReference type="NCBI Taxonomy" id="174720"/>
    <lineage>
        <taxon>Eukaryota</taxon>
        <taxon>Metazoa</taxon>
        <taxon>Ecdysozoa</taxon>
        <taxon>Nematoda</taxon>
        <taxon>Chromadorea</taxon>
        <taxon>Rhabditida</taxon>
        <taxon>Tylenchina</taxon>
        <taxon>Panagrolaimomorpha</taxon>
        <taxon>Strongyloidoidea</taxon>
        <taxon>Strongyloididae</taxon>
        <taxon>Strongyloides</taxon>
    </lineage>
</organism>
<dbReference type="STRING" id="174720.A0A0N5BBV7"/>
<evidence type="ECO:0000256" key="1">
    <source>
        <dbReference type="SAM" id="MobiDB-lite"/>
    </source>
</evidence>
<feature type="region of interest" description="Disordered" evidence="1">
    <location>
        <begin position="268"/>
        <end position="291"/>
    </location>
</feature>
<proteinExistence type="predicted"/>
<evidence type="ECO:0000256" key="2">
    <source>
        <dbReference type="SAM" id="SignalP"/>
    </source>
</evidence>
<dbReference type="AlphaFoldDB" id="A0A0N5BBV7"/>
<evidence type="ECO:0000313" key="3">
    <source>
        <dbReference type="Proteomes" id="UP000046392"/>
    </source>
</evidence>
<feature type="chain" id="PRO_5005894266" evidence="2">
    <location>
        <begin position="19"/>
        <end position="291"/>
    </location>
</feature>
<feature type="signal peptide" evidence="2">
    <location>
        <begin position="1"/>
        <end position="18"/>
    </location>
</feature>
<dbReference type="WBParaSite" id="SPAL_0000350800.1">
    <property type="protein sequence ID" value="SPAL_0000350800.1"/>
    <property type="gene ID" value="SPAL_0000350800"/>
</dbReference>
<protein>
    <submittedName>
        <fullName evidence="4">Cuticular protein</fullName>
    </submittedName>
</protein>
<evidence type="ECO:0000313" key="4">
    <source>
        <dbReference type="WBParaSite" id="SPAL_0000350800.1"/>
    </source>
</evidence>
<name>A0A0N5BBV7_STREA</name>
<reference evidence="4" key="1">
    <citation type="submission" date="2017-02" db="UniProtKB">
        <authorList>
            <consortium name="WormBaseParasite"/>
        </authorList>
    </citation>
    <scope>IDENTIFICATION</scope>
</reference>
<feature type="compositionally biased region" description="Polar residues" evidence="1">
    <location>
        <begin position="272"/>
        <end position="283"/>
    </location>
</feature>
<accession>A0A0N5BBV7</accession>